<gene>
    <name evidence="1" type="ORF">QJS04_geneDACA021147</name>
</gene>
<evidence type="ECO:0000313" key="1">
    <source>
        <dbReference type="EMBL" id="KAK1262606.1"/>
    </source>
</evidence>
<comment type="caution">
    <text evidence="1">The sequence shown here is derived from an EMBL/GenBank/DDBJ whole genome shotgun (WGS) entry which is preliminary data.</text>
</comment>
<reference evidence="1" key="2">
    <citation type="submission" date="2023-06" db="EMBL/GenBank/DDBJ databases">
        <authorList>
            <person name="Ma L."/>
            <person name="Liu K.-W."/>
            <person name="Li Z."/>
            <person name="Hsiao Y.-Y."/>
            <person name="Qi Y."/>
            <person name="Fu T."/>
            <person name="Tang G."/>
            <person name="Zhang D."/>
            <person name="Sun W.-H."/>
            <person name="Liu D.-K."/>
            <person name="Li Y."/>
            <person name="Chen G.-Z."/>
            <person name="Liu X.-D."/>
            <person name="Liao X.-Y."/>
            <person name="Jiang Y.-T."/>
            <person name="Yu X."/>
            <person name="Hao Y."/>
            <person name="Huang J."/>
            <person name="Zhao X.-W."/>
            <person name="Ke S."/>
            <person name="Chen Y.-Y."/>
            <person name="Wu W.-L."/>
            <person name="Hsu J.-L."/>
            <person name="Lin Y.-F."/>
            <person name="Huang M.-D."/>
            <person name="Li C.-Y."/>
            <person name="Huang L."/>
            <person name="Wang Z.-W."/>
            <person name="Zhao X."/>
            <person name="Zhong W.-Y."/>
            <person name="Peng D.-H."/>
            <person name="Ahmad S."/>
            <person name="Lan S."/>
            <person name="Zhang J.-S."/>
            <person name="Tsai W.-C."/>
            <person name="Van De Peer Y."/>
            <person name="Liu Z.-J."/>
        </authorList>
    </citation>
    <scope>NUCLEOTIDE SEQUENCE</scope>
    <source>
        <strain evidence="1">SCP</strain>
        <tissue evidence="1">Leaves</tissue>
    </source>
</reference>
<dbReference type="Proteomes" id="UP001179952">
    <property type="component" value="Unassembled WGS sequence"/>
</dbReference>
<reference evidence="1" key="1">
    <citation type="journal article" date="2023" name="Nat. Commun.">
        <title>Diploid and tetraploid genomes of Acorus and the evolution of monocots.</title>
        <authorList>
            <person name="Ma L."/>
            <person name="Liu K.W."/>
            <person name="Li Z."/>
            <person name="Hsiao Y.Y."/>
            <person name="Qi Y."/>
            <person name="Fu T."/>
            <person name="Tang G.D."/>
            <person name="Zhang D."/>
            <person name="Sun W.H."/>
            <person name="Liu D.K."/>
            <person name="Li Y."/>
            <person name="Chen G.Z."/>
            <person name="Liu X.D."/>
            <person name="Liao X.Y."/>
            <person name="Jiang Y.T."/>
            <person name="Yu X."/>
            <person name="Hao Y."/>
            <person name="Huang J."/>
            <person name="Zhao X.W."/>
            <person name="Ke S."/>
            <person name="Chen Y.Y."/>
            <person name="Wu W.L."/>
            <person name="Hsu J.L."/>
            <person name="Lin Y.F."/>
            <person name="Huang M.D."/>
            <person name="Li C.Y."/>
            <person name="Huang L."/>
            <person name="Wang Z.W."/>
            <person name="Zhao X."/>
            <person name="Zhong W.Y."/>
            <person name="Peng D.H."/>
            <person name="Ahmad S."/>
            <person name="Lan S."/>
            <person name="Zhang J.S."/>
            <person name="Tsai W.C."/>
            <person name="Van de Peer Y."/>
            <person name="Liu Z.J."/>
        </authorList>
    </citation>
    <scope>NUCLEOTIDE SEQUENCE</scope>
    <source>
        <strain evidence="1">SCP</strain>
    </source>
</reference>
<dbReference type="EMBL" id="JAUJYN010000010">
    <property type="protein sequence ID" value="KAK1262606.1"/>
    <property type="molecule type" value="Genomic_DNA"/>
</dbReference>
<name>A0AAV9AE32_ACOGR</name>
<evidence type="ECO:0000313" key="2">
    <source>
        <dbReference type="Proteomes" id="UP001179952"/>
    </source>
</evidence>
<proteinExistence type="predicted"/>
<dbReference type="AlphaFoldDB" id="A0AAV9AE32"/>
<accession>A0AAV9AE32</accession>
<keyword evidence="2" id="KW-1185">Reference proteome</keyword>
<organism evidence="1 2">
    <name type="scientific">Acorus gramineus</name>
    <name type="common">Dwarf sweet flag</name>
    <dbReference type="NCBI Taxonomy" id="55184"/>
    <lineage>
        <taxon>Eukaryota</taxon>
        <taxon>Viridiplantae</taxon>
        <taxon>Streptophyta</taxon>
        <taxon>Embryophyta</taxon>
        <taxon>Tracheophyta</taxon>
        <taxon>Spermatophyta</taxon>
        <taxon>Magnoliopsida</taxon>
        <taxon>Liliopsida</taxon>
        <taxon>Acoraceae</taxon>
        <taxon>Acorus</taxon>
    </lineage>
</organism>
<sequence length="123" mass="14435">MEATMAFMQCRERFVAEEPIDGDSVKPFEMQTFRQFLMKRLKRLKRRTFEETSLPPIFDEEIEDADLPPIFDEEIEKIDIFTDLRCRDGGSCADKKANGKAKSKELKLWKAREKDQAQLLKCP</sequence>
<protein>
    <submittedName>
        <fullName evidence="1">Uncharacterized protein</fullName>
    </submittedName>
</protein>